<reference evidence="12" key="2">
    <citation type="submission" date="2025-09" db="UniProtKB">
        <authorList>
            <consortium name="Ensembl"/>
        </authorList>
    </citation>
    <scope>IDENTIFICATION</scope>
</reference>
<dbReference type="PANTHER" id="PTHR31167">
    <property type="entry name" value="SPINDLE AND CENTRIOLE ASSOCIATED PROTEIN 1 SPICE1"/>
    <property type="match status" value="1"/>
</dbReference>
<evidence type="ECO:0000256" key="9">
    <source>
        <dbReference type="ARBA" id="ARBA00023306"/>
    </source>
</evidence>
<proteinExistence type="predicted"/>
<evidence type="ECO:0000256" key="3">
    <source>
        <dbReference type="ARBA" id="ARBA00018313"/>
    </source>
</evidence>
<protein>
    <recommendedName>
        <fullName evidence="3">Spindle and centriole-associated protein 1</fullName>
    </recommendedName>
    <alternativeName>
        <fullName evidence="10">Coiled-coil domain-containing protein 52</fullName>
    </alternativeName>
</protein>
<dbReference type="GO" id="GO:0046599">
    <property type="term" value="P:regulation of centriole replication"/>
    <property type="evidence" value="ECO:0007669"/>
    <property type="project" value="TreeGrafter"/>
</dbReference>
<evidence type="ECO:0000313" key="13">
    <source>
        <dbReference type="Proteomes" id="UP000694392"/>
    </source>
</evidence>
<sequence>MSRTYAFRGERTSEFLQEDLPGKLPLWPSSPSHVGGDSRLPAPGFQPAILLSPPQQKSSQNYSPLQEETTESAPNWRKSSHASMGAQSINEENCLLTQRWGVSAADKALPSPLRLDGQQGGNAFSTAQRQVLGIPTEGQKKVSQSTDLLGQIAELTLQNSVIKAQLSKFRSCSQGAGDGPQQPIVMQNVKLNPGLATQGLTFPAAPMSLEERIAELNRQSAEAR</sequence>
<evidence type="ECO:0000313" key="12">
    <source>
        <dbReference type="Ensembl" id="ENSSPUP00000020192.1"/>
    </source>
</evidence>
<name>A0A8D0HHU1_SPHPU</name>
<dbReference type="Proteomes" id="UP000694392">
    <property type="component" value="Unplaced"/>
</dbReference>
<organism evidence="12 13">
    <name type="scientific">Sphenodon punctatus</name>
    <name type="common">Tuatara</name>
    <name type="synonym">Hatteria punctata</name>
    <dbReference type="NCBI Taxonomy" id="8508"/>
    <lineage>
        <taxon>Eukaryota</taxon>
        <taxon>Metazoa</taxon>
        <taxon>Chordata</taxon>
        <taxon>Craniata</taxon>
        <taxon>Vertebrata</taxon>
        <taxon>Euteleostomi</taxon>
        <taxon>Lepidosauria</taxon>
        <taxon>Sphenodontia</taxon>
        <taxon>Sphenodontidae</taxon>
        <taxon>Sphenodon</taxon>
    </lineage>
</organism>
<evidence type="ECO:0000256" key="8">
    <source>
        <dbReference type="ARBA" id="ARBA00023212"/>
    </source>
</evidence>
<dbReference type="GO" id="GO:0005813">
    <property type="term" value="C:centrosome"/>
    <property type="evidence" value="ECO:0007669"/>
    <property type="project" value="TreeGrafter"/>
</dbReference>
<evidence type="ECO:0000256" key="6">
    <source>
        <dbReference type="ARBA" id="ARBA00022776"/>
    </source>
</evidence>
<feature type="compositionally biased region" description="Polar residues" evidence="11">
    <location>
        <begin position="53"/>
        <end position="73"/>
    </location>
</feature>
<dbReference type="GO" id="GO:0051310">
    <property type="term" value="P:metaphase chromosome alignment"/>
    <property type="evidence" value="ECO:0007669"/>
    <property type="project" value="TreeGrafter"/>
</dbReference>
<keyword evidence="4" id="KW-0963">Cytoplasm</keyword>
<keyword evidence="13" id="KW-1185">Reference proteome</keyword>
<evidence type="ECO:0000256" key="10">
    <source>
        <dbReference type="ARBA" id="ARBA00030722"/>
    </source>
</evidence>
<evidence type="ECO:0000256" key="7">
    <source>
        <dbReference type="ARBA" id="ARBA00023054"/>
    </source>
</evidence>
<dbReference type="AlphaFoldDB" id="A0A8D0HHU1"/>
<evidence type="ECO:0000256" key="11">
    <source>
        <dbReference type="SAM" id="MobiDB-lite"/>
    </source>
</evidence>
<dbReference type="GO" id="GO:0005819">
    <property type="term" value="C:spindle"/>
    <property type="evidence" value="ECO:0007669"/>
    <property type="project" value="UniProtKB-SubCell"/>
</dbReference>
<keyword evidence="9" id="KW-0131">Cell cycle</keyword>
<accession>A0A8D0HHU1</accession>
<dbReference type="GO" id="GO:0090307">
    <property type="term" value="P:mitotic spindle assembly"/>
    <property type="evidence" value="ECO:0007669"/>
    <property type="project" value="InterPro"/>
</dbReference>
<keyword evidence="6" id="KW-0498">Mitosis</keyword>
<keyword evidence="8" id="KW-0206">Cytoskeleton</keyword>
<dbReference type="GO" id="GO:0051301">
    <property type="term" value="P:cell division"/>
    <property type="evidence" value="ECO:0007669"/>
    <property type="project" value="UniProtKB-KW"/>
</dbReference>
<dbReference type="Ensembl" id="ENSSPUT00000021501.1">
    <property type="protein sequence ID" value="ENSSPUP00000020192.1"/>
    <property type="gene ID" value="ENSSPUG00000015502.1"/>
</dbReference>
<dbReference type="InterPro" id="IPR031387">
    <property type="entry name" value="SPICE1"/>
</dbReference>
<feature type="region of interest" description="Disordered" evidence="11">
    <location>
        <begin position="1"/>
        <end position="84"/>
    </location>
</feature>
<evidence type="ECO:0000256" key="5">
    <source>
        <dbReference type="ARBA" id="ARBA00022618"/>
    </source>
</evidence>
<evidence type="ECO:0000256" key="2">
    <source>
        <dbReference type="ARBA" id="ARBA00004186"/>
    </source>
</evidence>
<dbReference type="PANTHER" id="PTHR31167:SF3">
    <property type="entry name" value="SPINDLE AND CENTRIOLE-ASSOCIATED PROTEIN 1"/>
    <property type="match status" value="1"/>
</dbReference>
<keyword evidence="5" id="KW-0132">Cell division</keyword>
<evidence type="ECO:0000256" key="4">
    <source>
        <dbReference type="ARBA" id="ARBA00022490"/>
    </source>
</evidence>
<evidence type="ECO:0000256" key="1">
    <source>
        <dbReference type="ARBA" id="ARBA00004114"/>
    </source>
</evidence>
<keyword evidence="7" id="KW-0175">Coiled coil</keyword>
<comment type="subcellular location">
    <subcellularLocation>
        <location evidence="1">Cytoplasm</location>
        <location evidence="1">Cytoskeleton</location>
        <location evidence="1">Microtubule organizing center</location>
        <location evidence="1">Centrosome</location>
        <location evidence="1">Centriole</location>
    </subcellularLocation>
    <subcellularLocation>
        <location evidence="2">Cytoplasm</location>
        <location evidence="2">Cytoskeleton</location>
        <location evidence="2">Spindle</location>
    </subcellularLocation>
</comment>
<reference evidence="12" key="1">
    <citation type="submission" date="2025-08" db="UniProtKB">
        <authorList>
            <consortium name="Ensembl"/>
        </authorList>
    </citation>
    <scope>IDENTIFICATION</scope>
</reference>
<dbReference type="GO" id="GO:0005814">
    <property type="term" value="C:centriole"/>
    <property type="evidence" value="ECO:0007669"/>
    <property type="project" value="UniProtKB-SubCell"/>
</dbReference>